<feature type="domain" description="SHOCT" evidence="1">
    <location>
        <begin position="36"/>
        <end position="62"/>
    </location>
</feature>
<dbReference type="AlphaFoldDB" id="A0A1M6TZA1"/>
<organism evidence="2 3">
    <name type="scientific">Tepidibacter formicigenes DSM 15518</name>
    <dbReference type="NCBI Taxonomy" id="1123349"/>
    <lineage>
        <taxon>Bacteria</taxon>
        <taxon>Bacillati</taxon>
        <taxon>Bacillota</taxon>
        <taxon>Clostridia</taxon>
        <taxon>Peptostreptococcales</taxon>
        <taxon>Peptostreptococcaceae</taxon>
        <taxon>Tepidibacter</taxon>
    </lineage>
</organism>
<evidence type="ECO:0000313" key="2">
    <source>
        <dbReference type="EMBL" id="SHK62204.1"/>
    </source>
</evidence>
<evidence type="ECO:0000313" key="3">
    <source>
        <dbReference type="Proteomes" id="UP000242497"/>
    </source>
</evidence>
<reference evidence="3" key="1">
    <citation type="submission" date="2016-11" db="EMBL/GenBank/DDBJ databases">
        <authorList>
            <person name="Varghese N."/>
            <person name="Submissions S."/>
        </authorList>
    </citation>
    <scope>NUCLEOTIDE SEQUENCE [LARGE SCALE GENOMIC DNA]</scope>
    <source>
        <strain evidence="3">DSM 15518</strain>
    </source>
</reference>
<dbReference type="Proteomes" id="UP000242497">
    <property type="component" value="Unassembled WGS sequence"/>
</dbReference>
<name>A0A1M6TZA1_9FIRM</name>
<dbReference type="InterPro" id="IPR018649">
    <property type="entry name" value="SHOCT"/>
</dbReference>
<gene>
    <name evidence="2" type="ORF">SAMN02744037_02706</name>
</gene>
<dbReference type="OrthoDB" id="2054087at2"/>
<proteinExistence type="predicted"/>
<dbReference type="Pfam" id="PF09851">
    <property type="entry name" value="SHOCT"/>
    <property type="match status" value="1"/>
</dbReference>
<accession>A0A1M6TZA1</accession>
<dbReference type="EMBL" id="FRAE01000112">
    <property type="protein sequence ID" value="SHK62204.1"/>
    <property type="molecule type" value="Genomic_DNA"/>
</dbReference>
<evidence type="ECO:0000259" key="1">
    <source>
        <dbReference type="Pfam" id="PF09851"/>
    </source>
</evidence>
<keyword evidence="3" id="KW-1185">Reference proteome</keyword>
<sequence length="66" mass="8120">MTIKLLRLILEDKKKGFLNEGIKIFSYIYRLDFEVKLRKLNDLMKDGLINEEEFKRKREEILSEKW</sequence>
<dbReference type="STRING" id="1123349.SAMN02744037_02706"/>
<protein>
    <submittedName>
        <fullName evidence="2">Short C-terminal domain-containing protein</fullName>
    </submittedName>
</protein>